<feature type="transmembrane region" description="Helical" evidence="10">
    <location>
        <begin position="45"/>
        <end position="67"/>
    </location>
</feature>
<evidence type="ECO:0000256" key="1">
    <source>
        <dbReference type="ARBA" id="ARBA00002578"/>
    </source>
</evidence>
<feature type="transmembrane region" description="Helical" evidence="10">
    <location>
        <begin position="79"/>
        <end position="100"/>
    </location>
</feature>
<keyword evidence="8 10" id="KW-0975">Bacterial flagellum</keyword>
<protein>
    <recommendedName>
        <fullName evidence="3 9">Flagellar biosynthetic protein FliR</fullName>
    </recommendedName>
</protein>
<keyword evidence="12" id="KW-1185">Reference proteome</keyword>
<reference evidence="11 12" key="1">
    <citation type="submission" date="2021-08" db="EMBL/GenBank/DDBJ databases">
        <authorList>
            <person name="Peeters C."/>
        </authorList>
    </citation>
    <scope>NUCLEOTIDE SEQUENCE [LARGE SCALE GENOMIC DNA]</scope>
    <source>
        <strain evidence="11 12">LMG 32289</strain>
    </source>
</reference>
<evidence type="ECO:0000256" key="7">
    <source>
        <dbReference type="ARBA" id="ARBA00023136"/>
    </source>
</evidence>
<evidence type="ECO:0000256" key="6">
    <source>
        <dbReference type="ARBA" id="ARBA00022989"/>
    </source>
</evidence>
<feature type="transmembrane region" description="Helical" evidence="10">
    <location>
        <begin position="121"/>
        <end position="141"/>
    </location>
</feature>
<sequence length="261" mass="27622">MLDVSTDQLYGWIAAFLWPMFRLLGLIAAAPLFSESSIPRRAKVGLAAALAAIVSPTLSNIPVVPAYSYEGLLIILNEVGIGIAMGFTMRLVFAAVQVAGEFTGLQMGLSFASFYDRNAGGQTMVVSRFLNLVAMLMFLAMDGHLTMLATVVDSFNGLPIAATPLSGHGWGALARAGSMVFAWGTLLSLPLIAALLTLNLALGILNRASPQLSVYAVGFPITLAGGMLVLMLVMPQLGAYMQHLIEAGLQTMNNILVQFAN</sequence>
<evidence type="ECO:0000256" key="4">
    <source>
        <dbReference type="ARBA" id="ARBA00022475"/>
    </source>
</evidence>
<feature type="transmembrane region" description="Helical" evidence="10">
    <location>
        <begin position="12"/>
        <end position="33"/>
    </location>
</feature>
<keyword evidence="5 10" id="KW-0812">Transmembrane</keyword>
<evidence type="ECO:0000313" key="11">
    <source>
        <dbReference type="EMBL" id="CAG9185467.1"/>
    </source>
</evidence>
<keyword evidence="11" id="KW-0969">Cilium</keyword>
<dbReference type="PANTHER" id="PTHR30065">
    <property type="entry name" value="FLAGELLAR BIOSYNTHETIC PROTEIN FLIR"/>
    <property type="match status" value="1"/>
</dbReference>
<evidence type="ECO:0000256" key="2">
    <source>
        <dbReference type="ARBA" id="ARBA00009772"/>
    </source>
</evidence>
<dbReference type="InterPro" id="IPR006303">
    <property type="entry name" value="FliR"/>
</dbReference>
<comment type="similarity">
    <text evidence="2 10">Belongs to the FliR/MopE/SpaR family.</text>
</comment>
<comment type="subcellular location">
    <subcellularLocation>
        <location evidence="10">Cell membrane</location>
        <topology evidence="10">Multi-pass membrane protein</topology>
    </subcellularLocation>
    <subcellularLocation>
        <location evidence="10">Bacterial flagellum basal body</location>
    </subcellularLocation>
</comment>
<keyword evidence="6 10" id="KW-1133">Transmembrane helix</keyword>
<organism evidence="11 12">
    <name type="scientific">Cupriavidus pampae</name>
    <dbReference type="NCBI Taxonomy" id="659251"/>
    <lineage>
        <taxon>Bacteria</taxon>
        <taxon>Pseudomonadati</taxon>
        <taxon>Pseudomonadota</taxon>
        <taxon>Betaproteobacteria</taxon>
        <taxon>Burkholderiales</taxon>
        <taxon>Burkholderiaceae</taxon>
        <taxon>Cupriavidus</taxon>
    </lineage>
</organism>
<proteinExistence type="inferred from homology"/>
<keyword evidence="7 10" id="KW-0472">Membrane</keyword>
<name>A0ABN7ZMU4_9BURK</name>
<evidence type="ECO:0000256" key="9">
    <source>
        <dbReference type="NCBIfam" id="TIGR01400"/>
    </source>
</evidence>
<dbReference type="PRINTS" id="PR00953">
    <property type="entry name" value="TYPE3IMRPROT"/>
</dbReference>
<dbReference type="Pfam" id="PF01311">
    <property type="entry name" value="Bac_export_1"/>
    <property type="match status" value="1"/>
</dbReference>
<dbReference type="PANTHER" id="PTHR30065:SF8">
    <property type="entry name" value="FLAGELLAR BIOSYNTHETIC PROTEIN FLIR"/>
    <property type="match status" value="1"/>
</dbReference>
<keyword evidence="4 10" id="KW-1003">Cell membrane</keyword>
<keyword evidence="11" id="KW-0282">Flagellum</keyword>
<evidence type="ECO:0000256" key="3">
    <source>
        <dbReference type="ARBA" id="ARBA00021717"/>
    </source>
</evidence>
<dbReference type="RefSeq" id="WP_223994865.1">
    <property type="nucleotide sequence ID" value="NZ_CAJZAG010000014.1"/>
</dbReference>
<feature type="transmembrane region" description="Helical" evidence="10">
    <location>
        <begin position="212"/>
        <end position="234"/>
    </location>
</feature>
<evidence type="ECO:0000256" key="5">
    <source>
        <dbReference type="ARBA" id="ARBA00022692"/>
    </source>
</evidence>
<dbReference type="Proteomes" id="UP000706525">
    <property type="component" value="Unassembled WGS sequence"/>
</dbReference>
<gene>
    <name evidence="11" type="primary">fliR</name>
    <name evidence="11" type="ORF">LMG32289_05969</name>
</gene>
<dbReference type="EMBL" id="CAJZAG010000014">
    <property type="protein sequence ID" value="CAG9185467.1"/>
    <property type="molecule type" value="Genomic_DNA"/>
</dbReference>
<evidence type="ECO:0000256" key="10">
    <source>
        <dbReference type="RuleBase" id="RU362071"/>
    </source>
</evidence>
<evidence type="ECO:0000313" key="12">
    <source>
        <dbReference type="Proteomes" id="UP000706525"/>
    </source>
</evidence>
<feature type="transmembrane region" description="Helical" evidence="10">
    <location>
        <begin position="180"/>
        <end position="205"/>
    </location>
</feature>
<comment type="function">
    <text evidence="1 10">Role in flagellar biosynthesis.</text>
</comment>
<comment type="caution">
    <text evidence="11">The sequence shown here is derived from an EMBL/GenBank/DDBJ whole genome shotgun (WGS) entry which is preliminary data.</text>
</comment>
<accession>A0ABN7ZMU4</accession>
<keyword evidence="11" id="KW-0966">Cell projection</keyword>
<evidence type="ECO:0000256" key="8">
    <source>
        <dbReference type="ARBA" id="ARBA00023143"/>
    </source>
</evidence>
<dbReference type="InterPro" id="IPR002010">
    <property type="entry name" value="T3SS_IM_R"/>
</dbReference>
<dbReference type="NCBIfam" id="TIGR01400">
    <property type="entry name" value="fliR"/>
    <property type="match status" value="1"/>
</dbReference>